<dbReference type="EMBL" id="LCKX01000005">
    <property type="protein sequence ID" value="KKU07810.1"/>
    <property type="molecule type" value="Genomic_DNA"/>
</dbReference>
<name>A0A0G1QGP3_9BACT</name>
<comment type="caution">
    <text evidence="2">The sequence shown here is derived from an EMBL/GenBank/DDBJ whole genome shotgun (WGS) entry which is preliminary data.</text>
</comment>
<dbReference type="Proteomes" id="UP000033999">
    <property type="component" value="Unassembled WGS sequence"/>
</dbReference>
<sequence length="121" mass="13844">MLETSKDLLFIVLALCALWLTVFSCWLLYYCIKILRDVGQVIDSVQDRLRGIEEAVHMVKEKIENASSSMRIVVESAAMVVKYVLNRRAKKAESEDAQDDPFGMDEEPEAPRPKTSRRKPL</sequence>
<reference evidence="2 3" key="1">
    <citation type="journal article" date="2015" name="Nature">
        <title>rRNA introns, odd ribosomes, and small enigmatic genomes across a large radiation of phyla.</title>
        <authorList>
            <person name="Brown C.T."/>
            <person name="Hug L.A."/>
            <person name="Thomas B.C."/>
            <person name="Sharon I."/>
            <person name="Castelle C.J."/>
            <person name="Singh A."/>
            <person name="Wilkins M.J."/>
            <person name="Williams K.H."/>
            <person name="Banfield J.F."/>
        </authorList>
    </citation>
    <scope>NUCLEOTIDE SEQUENCE [LARGE SCALE GENOMIC DNA]</scope>
</reference>
<evidence type="ECO:0000313" key="3">
    <source>
        <dbReference type="Proteomes" id="UP000033999"/>
    </source>
</evidence>
<feature type="compositionally biased region" description="Acidic residues" evidence="1">
    <location>
        <begin position="95"/>
        <end position="108"/>
    </location>
</feature>
<organism evidence="2 3">
    <name type="scientific">Candidatus Magasanikbacteria bacterium GW2011_GWA2_45_39</name>
    <dbReference type="NCBI Taxonomy" id="1619041"/>
    <lineage>
        <taxon>Bacteria</taxon>
        <taxon>Candidatus Magasanikiibacteriota</taxon>
    </lineage>
</organism>
<proteinExistence type="predicted"/>
<dbReference type="PROSITE" id="PS51257">
    <property type="entry name" value="PROKAR_LIPOPROTEIN"/>
    <property type="match status" value="1"/>
</dbReference>
<feature type="region of interest" description="Disordered" evidence="1">
    <location>
        <begin position="89"/>
        <end position="121"/>
    </location>
</feature>
<evidence type="ECO:0000313" key="2">
    <source>
        <dbReference type="EMBL" id="KKU07810.1"/>
    </source>
</evidence>
<evidence type="ECO:0000256" key="1">
    <source>
        <dbReference type="SAM" id="MobiDB-lite"/>
    </source>
</evidence>
<gene>
    <name evidence="2" type="ORF">UX10_C0005G0016</name>
</gene>
<accession>A0A0G1QGP3</accession>
<protein>
    <submittedName>
        <fullName evidence="2">Uncharacterized protein</fullName>
    </submittedName>
</protein>
<dbReference type="AlphaFoldDB" id="A0A0G1QGP3"/>